<protein>
    <submittedName>
        <fullName evidence="9">MFS transporter</fullName>
    </submittedName>
</protein>
<evidence type="ECO:0000256" key="6">
    <source>
        <dbReference type="ARBA" id="ARBA00023136"/>
    </source>
</evidence>
<gene>
    <name evidence="9" type="ORF">GC250_06795</name>
</gene>
<feature type="transmembrane region" description="Helical" evidence="7">
    <location>
        <begin position="371"/>
        <end position="392"/>
    </location>
</feature>
<comment type="subcellular location">
    <subcellularLocation>
        <location evidence="1">Cell membrane</location>
        <topology evidence="1">Multi-pass membrane protein</topology>
    </subcellularLocation>
</comment>
<keyword evidence="4 7" id="KW-0812">Transmembrane</keyword>
<feature type="transmembrane region" description="Helical" evidence="7">
    <location>
        <begin position="98"/>
        <end position="117"/>
    </location>
</feature>
<feature type="transmembrane region" description="Helical" evidence="7">
    <location>
        <begin position="282"/>
        <end position="302"/>
    </location>
</feature>
<keyword evidence="10" id="KW-1185">Reference proteome</keyword>
<evidence type="ECO:0000256" key="5">
    <source>
        <dbReference type="ARBA" id="ARBA00022989"/>
    </source>
</evidence>
<reference evidence="9 10" key="1">
    <citation type="submission" date="2019-10" db="EMBL/GenBank/DDBJ databases">
        <title>Sequencing and Assembly of Multiple Reported Metal-Biooxidizing Members of the Extremely Thermoacidophilic Archaeal Family Sulfolobaceae.</title>
        <authorList>
            <person name="Counts J.A."/>
            <person name="Kelly R.M."/>
        </authorList>
    </citation>
    <scope>NUCLEOTIDE SEQUENCE [LARGE SCALE GENOMIC DNA]</scope>
    <source>
        <strain evidence="9 10">DSM 6482</strain>
    </source>
</reference>
<dbReference type="OrthoDB" id="117970at2157"/>
<dbReference type="PANTHER" id="PTHR43045">
    <property type="entry name" value="SHIKIMATE TRANSPORTER"/>
    <property type="match status" value="1"/>
</dbReference>
<feature type="transmembrane region" description="Helical" evidence="7">
    <location>
        <begin position="253"/>
        <end position="275"/>
    </location>
</feature>
<keyword evidence="2" id="KW-0813">Transport</keyword>
<evidence type="ECO:0000256" key="3">
    <source>
        <dbReference type="ARBA" id="ARBA00022475"/>
    </source>
</evidence>
<feature type="domain" description="Major facilitator superfamily (MFS) profile" evidence="8">
    <location>
        <begin position="6"/>
        <end position="397"/>
    </location>
</feature>
<comment type="caution">
    <text evidence="9">The sequence shown here is derived from an EMBL/GenBank/DDBJ whole genome shotgun (WGS) entry which is preliminary data.</text>
</comment>
<dbReference type="Gene3D" id="1.20.1250.20">
    <property type="entry name" value="MFS general substrate transporter like domains"/>
    <property type="match status" value="1"/>
</dbReference>
<feature type="transmembrane region" description="Helical" evidence="7">
    <location>
        <begin position="308"/>
        <end position="330"/>
    </location>
</feature>
<name>A0A6A9QVQ9_SULME</name>
<keyword evidence="3" id="KW-1003">Cell membrane</keyword>
<dbReference type="EMBL" id="WGGD01000005">
    <property type="protein sequence ID" value="MUN29142.1"/>
    <property type="molecule type" value="Genomic_DNA"/>
</dbReference>
<accession>A0A6A9QVQ9</accession>
<dbReference type="PANTHER" id="PTHR43045:SF1">
    <property type="entry name" value="SHIKIMATE TRANSPORTER"/>
    <property type="match status" value="1"/>
</dbReference>
<dbReference type="SUPFAM" id="SSF103473">
    <property type="entry name" value="MFS general substrate transporter"/>
    <property type="match status" value="1"/>
</dbReference>
<evidence type="ECO:0000256" key="4">
    <source>
        <dbReference type="ARBA" id="ARBA00022692"/>
    </source>
</evidence>
<dbReference type="AlphaFoldDB" id="A0A6A9QVQ9"/>
<organism evidence="9 10">
    <name type="scientific">Sulfuracidifex metallicus DSM 6482 = JCM 9184</name>
    <dbReference type="NCBI Taxonomy" id="523847"/>
    <lineage>
        <taxon>Archaea</taxon>
        <taxon>Thermoproteota</taxon>
        <taxon>Thermoprotei</taxon>
        <taxon>Sulfolobales</taxon>
        <taxon>Sulfolobaceae</taxon>
        <taxon>Sulfuracidifex</taxon>
    </lineage>
</organism>
<dbReference type="InterPro" id="IPR011701">
    <property type="entry name" value="MFS"/>
</dbReference>
<dbReference type="GO" id="GO:0022857">
    <property type="term" value="F:transmembrane transporter activity"/>
    <property type="evidence" value="ECO:0007669"/>
    <property type="project" value="InterPro"/>
</dbReference>
<keyword evidence="5 7" id="KW-1133">Transmembrane helix</keyword>
<dbReference type="Pfam" id="PF07690">
    <property type="entry name" value="MFS_1"/>
    <property type="match status" value="1"/>
</dbReference>
<dbReference type="InterPro" id="IPR005829">
    <property type="entry name" value="Sugar_transporter_CS"/>
</dbReference>
<evidence type="ECO:0000313" key="10">
    <source>
        <dbReference type="Proteomes" id="UP000470772"/>
    </source>
</evidence>
<evidence type="ECO:0000256" key="7">
    <source>
        <dbReference type="SAM" id="Phobius"/>
    </source>
</evidence>
<evidence type="ECO:0000313" key="9">
    <source>
        <dbReference type="EMBL" id="MUN29142.1"/>
    </source>
</evidence>
<feature type="transmembrane region" description="Helical" evidence="7">
    <location>
        <begin position="214"/>
        <end position="233"/>
    </location>
</feature>
<keyword evidence="6 7" id="KW-0472">Membrane</keyword>
<dbReference type="GO" id="GO:0005886">
    <property type="term" value="C:plasma membrane"/>
    <property type="evidence" value="ECO:0007669"/>
    <property type="project" value="UniProtKB-SubCell"/>
</dbReference>
<dbReference type="Proteomes" id="UP000470772">
    <property type="component" value="Unassembled WGS sequence"/>
</dbReference>
<dbReference type="InterPro" id="IPR036259">
    <property type="entry name" value="MFS_trans_sf"/>
</dbReference>
<feature type="transmembrane region" description="Helical" evidence="7">
    <location>
        <begin position="342"/>
        <end position="365"/>
    </location>
</feature>
<feature type="transmembrane region" description="Helical" evidence="7">
    <location>
        <begin position="138"/>
        <end position="158"/>
    </location>
</feature>
<dbReference type="PROSITE" id="PS50850">
    <property type="entry name" value="MFS"/>
    <property type="match status" value="1"/>
</dbReference>
<evidence type="ECO:0000256" key="2">
    <source>
        <dbReference type="ARBA" id="ARBA00022448"/>
    </source>
</evidence>
<feature type="transmembrane region" description="Helical" evidence="7">
    <location>
        <begin position="170"/>
        <end position="193"/>
    </location>
</feature>
<sequence length="406" mass="43383">MNNKANYFGSFLSWIMDSYDLGAVVITASIIEKLFYPSLGLLGAVLPIVFTVVSRPLGGFLFGLISDLRGRKSTLILTVLGYSGTIGLTGLLPTFYQVGILAPISLSLLRIAQGIFIGGDVSSSFTLAMESSPRRRGALSGLMQSGTLVGFVIVDFIFTELAPQPFFVNYGWRIIFLIGVIPAILAVIIRSNLTESKLYQEVDKRSRTAVIQGLRPIIQTIGVMIGFWIMIYAGPQFVPVLLGTVMKLPPTVYGPLALFMNLVGIPSMVISGALSDKIGRRSVGIIGAMSSIIVSAILYLGVQAGFPLLYAILIFGFGINLPSAISPAYLSERFTTISRATGVGFSYNGAFIVAGFSSIYISLLSRVASPYVSAFIIVTAGAIISITSLLAGPETLKNSQLKIEQS</sequence>
<feature type="transmembrane region" description="Helical" evidence="7">
    <location>
        <begin position="7"/>
        <end position="28"/>
    </location>
</feature>
<proteinExistence type="predicted"/>
<dbReference type="RefSeq" id="WP_054838727.1">
    <property type="nucleotide sequence ID" value="NZ_BBBY01000016.1"/>
</dbReference>
<evidence type="ECO:0000259" key="8">
    <source>
        <dbReference type="PROSITE" id="PS50850"/>
    </source>
</evidence>
<evidence type="ECO:0000256" key="1">
    <source>
        <dbReference type="ARBA" id="ARBA00004651"/>
    </source>
</evidence>
<dbReference type="InterPro" id="IPR020846">
    <property type="entry name" value="MFS_dom"/>
</dbReference>
<dbReference type="PROSITE" id="PS00216">
    <property type="entry name" value="SUGAR_TRANSPORT_1"/>
    <property type="match status" value="1"/>
</dbReference>
<feature type="transmembrane region" description="Helical" evidence="7">
    <location>
        <begin position="74"/>
        <end position="92"/>
    </location>
</feature>